<dbReference type="Gene3D" id="3.40.50.150">
    <property type="entry name" value="Vaccinia Virus protein VP39"/>
    <property type="match status" value="1"/>
</dbReference>
<dbReference type="GO" id="GO:0008168">
    <property type="term" value="F:methyltransferase activity"/>
    <property type="evidence" value="ECO:0007669"/>
    <property type="project" value="UniProtKB-KW"/>
</dbReference>
<dbReference type="GO" id="GO:0032259">
    <property type="term" value="P:methylation"/>
    <property type="evidence" value="ECO:0007669"/>
    <property type="project" value="UniProtKB-KW"/>
</dbReference>
<dbReference type="SUPFAM" id="SSF53335">
    <property type="entry name" value="S-adenosyl-L-methionine-dependent methyltransferases"/>
    <property type="match status" value="1"/>
</dbReference>
<evidence type="ECO:0000313" key="3">
    <source>
        <dbReference type="Proteomes" id="UP001201985"/>
    </source>
</evidence>
<dbReference type="PANTHER" id="PTHR42912">
    <property type="entry name" value="METHYLTRANSFERASE"/>
    <property type="match status" value="1"/>
</dbReference>
<dbReference type="InterPro" id="IPR013216">
    <property type="entry name" value="Methyltransf_11"/>
</dbReference>
<name>A0ABS9W029_9PROT</name>
<evidence type="ECO:0000259" key="1">
    <source>
        <dbReference type="Pfam" id="PF08241"/>
    </source>
</evidence>
<dbReference type="RefSeq" id="WP_120008397.1">
    <property type="nucleotide sequence ID" value="NZ_JALBUU010000004.1"/>
</dbReference>
<proteinExistence type="predicted"/>
<evidence type="ECO:0000313" key="2">
    <source>
        <dbReference type="EMBL" id="MCI0752245.1"/>
    </source>
</evidence>
<keyword evidence="2" id="KW-0489">Methyltransferase</keyword>
<sequence>MSGANYALKEEIRDYWSERAATFDQAFGHRIPAGPERAAWLAEFRARLGEAPLSVLELACGTGELTGVLRELGHRVTALDFSEAMLARARAKHAGDPAARFFLADAEHTREAPAQYDAVTCRHLVWTLTDPAAALADWFRVLKPGGQLLVFDGDFSAPRGWRGDAARRLITWLEQRQGADPVRTPEAAARGAAIQRQLPFAGGLTFERLRPLAEAAGFTAVTAQSYGRILAAQRRQAAPRDWLRTFLFHRFILHARKPA</sequence>
<dbReference type="CDD" id="cd02440">
    <property type="entry name" value="AdoMet_MTases"/>
    <property type="match status" value="1"/>
</dbReference>
<gene>
    <name evidence="2" type="ORF">MON41_00525</name>
</gene>
<keyword evidence="3" id="KW-1185">Reference proteome</keyword>
<reference evidence="2 3" key="1">
    <citation type="submission" date="2022-03" db="EMBL/GenBank/DDBJ databases">
        <title>Complete genome analysis of Roseomonas KG 17.1 : a prolific producer of plant growth promoters.</title>
        <authorList>
            <person name="Saadouli I."/>
            <person name="Najjari A."/>
            <person name="Mosbah A."/>
            <person name="Ouzari H.I."/>
        </authorList>
    </citation>
    <scope>NUCLEOTIDE SEQUENCE [LARGE SCALE GENOMIC DNA]</scope>
    <source>
        <strain evidence="2 3">KG17-1</strain>
    </source>
</reference>
<organism evidence="2 3">
    <name type="scientific">Teichococcus vastitatis</name>
    <dbReference type="NCBI Taxonomy" id="2307076"/>
    <lineage>
        <taxon>Bacteria</taxon>
        <taxon>Pseudomonadati</taxon>
        <taxon>Pseudomonadota</taxon>
        <taxon>Alphaproteobacteria</taxon>
        <taxon>Acetobacterales</taxon>
        <taxon>Roseomonadaceae</taxon>
        <taxon>Roseomonas</taxon>
    </lineage>
</organism>
<dbReference type="EMBL" id="JALBUU010000004">
    <property type="protein sequence ID" value="MCI0752245.1"/>
    <property type="molecule type" value="Genomic_DNA"/>
</dbReference>
<feature type="domain" description="Methyltransferase type 11" evidence="1">
    <location>
        <begin position="56"/>
        <end position="149"/>
    </location>
</feature>
<dbReference type="PANTHER" id="PTHR42912:SF80">
    <property type="entry name" value="METHYLTRANSFERASE DOMAIN-CONTAINING PROTEIN"/>
    <property type="match status" value="1"/>
</dbReference>
<dbReference type="InterPro" id="IPR029063">
    <property type="entry name" value="SAM-dependent_MTases_sf"/>
</dbReference>
<protein>
    <submittedName>
        <fullName evidence="2">Class I SAM-dependent methyltransferase</fullName>
    </submittedName>
</protein>
<comment type="caution">
    <text evidence="2">The sequence shown here is derived from an EMBL/GenBank/DDBJ whole genome shotgun (WGS) entry which is preliminary data.</text>
</comment>
<dbReference type="InterPro" id="IPR050508">
    <property type="entry name" value="Methyltransf_Superfamily"/>
</dbReference>
<accession>A0ABS9W029</accession>
<dbReference type="Pfam" id="PF08241">
    <property type="entry name" value="Methyltransf_11"/>
    <property type="match status" value="1"/>
</dbReference>
<keyword evidence="2" id="KW-0808">Transferase</keyword>
<dbReference type="Proteomes" id="UP001201985">
    <property type="component" value="Unassembled WGS sequence"/>
</dbReference>